<evidence type="ECO:0000256" key="3">
    <source>
        <dbReference type="ARBA" id="ARBA00023163"/>
    </source>
</evidence>
<dbReference type="InterPro" id="IPR008920">
    <property type="entry name" value="TF_FadR/GntR_C"/>
</dbReference>
<dbReference type="EMBL" id="LNTU01000037">
    <property type="protein sequence ID" value="KXF75629.1"/>
    <property type="molecule type" value="Genomic_DNA"/>
</dbReference>
<keyword evidence="3" id="KW-0804">Transcription</keyword>
<evidence type="ECO:0000256" key="2">
    <source>
        <dbReference type="ARBA" id="ARBA00023125"/>
    </source>
</evidence>
<gene>
    <name evidence="5" type="ORF">ATN84_16695</name>
</gene>
<dbReference type="GO" id="GO:0003677">
    <property type="term" value="F:DNA binding"/>
    <property type="evidence" value="ECO:0007669"/>
    <property type="project" value="UniProtKB-KW"/>
</dbReference>
<dbReference type="RefSeq" id="WP_068883718.1">
    <property type="nucleotide sequence ID" value="NZ_LNTU01000037.1"/>
</dbReference>
<dbReference type="PROSITE" id="PS50949">
    <property type="entry name" value="HTH_GNTR"/>
    <property type="match status" value="1"/>
</dbReference>
<evidence type="ECO:0000313" key="5">
    <source>
        <dbReference type="EMBL" id="KXF75629.1"/>
    </source>
</evidence>
<proteinExistence type="predicted"/>
<dbReference type="Gene3D" id="1.20.120.530">
    <property type="entry name" value="GntR ligand-binding domain-like"/>
    <property type="match status" value="1"/>
</dbReference>
<accession>A0A135HR02</accession>
<name>A0A135HR02_9HYPH</name>
<dbReference type="AlphaFoldDB" id="A0A135HR02"/>
<dbReference type="InterPro" id="IPR000524">
    <property type="entry name" value="Tscrpt_reg_HTH_GntR"/>
</dbReference>
<evidence type="ECO:0000259" key="4">
    <source>
        <dbReference type="PROSITE" id="PS50949"/>
    </source>
</evidence>
<dbReference type="OrthoDB" id="9810548at2"/>
<dbReference type="InterPro" id="IPR036390">
    <property type="entry name" value="WH_DNA-bd_sf"/>
</dbReference>
<sequence length="220" mass="24812">MQVKPSLKHRTLSGALLEEIRQGILSGRYAAGTQLRQDALAESFGVSRIPIREALFQLEAEGLVKILPQRGAVVSDLSRTEIDDVFELRILLEPRLLLASAPKLTEEDFNRLNDRHENYVKAISENAVNDYGRLNAELHMAMYHLADMPRTQQIVASLLQTSDRYTRIQLSNMAAMQRAMDEHAELIHLCRSGRFDRAARFLAEHVAAVRDDLVSALKVP</sequence>
<feature type="domain" description="HTH gntR-type" evidence="4">
    <location>
        <begin position="10"/>
        <end position="77"/>
    </location>
</feature>
<reference evidence="5 6" key="1">
    <citation type="submission" date="2015-11" db="EMBL/GenBank/DDBJ databases">
        <title>Draft genome sequence of Paramesorhizobium deserti A-3-E, a strain highly resistant to diverse beta-lactam antibiotics.</title>
        <authorList>
            <person name="Lv R."/>
            <person name="Yang X."/>
            <person name="Fang N."/>
            <person name="Guo J."/>
            <person name="Luo X."/>
            <person name="Peng F."/>
            <person name="Yang R."/>
            <person name="Cui Y."/>
            <person name="Fang C."/>
            <person name="Song Y."/>
        </authorList>
    </citation>
    <scope>NUCLEOTIDE SEQUENCE [LARGE SCALE GENOMIC DNA]</scope>
    <source>
        <strain evidence="5 6">A-3-E</strain>
    </source>
</reference>
<organism evidence="5 6">
    <name type="scientific">Paramesorhizobium deserti</name>
    <dbReference type="NCBI Taxonomy" id="1494590"/>
    <lineage>
        <taxon>Bacteria</taxon>
        <taxon>Pseudomonadati</taxon>
        <taxon>Pseudomonadota</taxon>
        <taxon>Alphaproteobacteria</taxon>
        <taxon>Hyphomicrobiales</taxon>
        <taxon>Phyllobacteriaceae</taxon>
        <taxon>Paramesorhizobium</taxon>
    </lineage>
</organism>
<dbReference type="PANTHER" id="PTHR43537">
    <property type="entry name" value="TRANSCRIPTIONAL REGULATOR, GNTR FAMILY"/>
    <property type="match status" value="1"/>
</dbReference>
<dbReference type="InterPro" id="IPR036388">
    <property type="entry name" value="WH-like_DNA-bd_sf"/>
</dbReference>
<dbReference type="InterPro" id="IPR011711">
    <property type="entry name" value="GntR_C"/>
</dbReference>
<dbReference type="SMART" id="SM00895">
    <property type="entry name" value="FCD"/>
    <property type="match status" value="1"/>
</dbReference>
<evidence type="ECO:0000313" key="6">
    <source>
        <dbReference type="Proteomes" id="UP000070107"/>
    </source>
</evidence>
<keyword evidence="1" id="KW-0805">Transcription regulation</keyword>
<dbReference type="GO" id="GO:0003700">
    <property type="term" value="F:DNA-binding transcription factor activity"/>
    <property type="evidence" value="ECO:0007669"/>
    <property type="project" value="InterPro"/>
</dbReference>
<dbReference type="PRINTS" id="PR00035">
    <property type="entry name" value="HTHGNTR"/>
</dbReference>
<protein>
    <submittedName>
        <fullName evidence="5">GntR family transcriptional regulator</fullName>
    </submittedName>
</protein>
<comment type="caution">
    <text evidence="5">The sequence shown here is derived from an EMBL/GenBank/DDBJ whole genome shotgun (WGS) entry which is preliminary data.</text>
</comment>
<dbReference type="Pfam" id="PF00392">
    <property type="entry name" value="GntR"/>
    <property type="match status" value="1"/>
</dbReference>
<evidence type="ECO:0000256" key="1">
    <source>
        <dbReference type="ARBA" id="ARBA00023015"/>
    </source>
</evidence>
<keyword evidence="6" id="KW-1185">Reference proteome</keyword>
<dbReference type="Proteomes" id="UP000070107">
    <property type="component" value="Unassembled WGS sequence"/>
</dbReference>
<dbReference type="SMART" id="SM00345">
    <property type="entry name" value="HTH_GNTR"/>
    <property type="match status" value="1"/>
</dbReference>
<dbReference type="SUPFAM" id="SSF48008">
    <property type="entry name" value="GntR ligand-binding domain-like"/>
    <property type="match status" value="1"/>
</dbReference>
<dbReference type="SUPFAM" id="SSF46785">
    <property type="entry name" value="Winged helix' DNA-binding domain"/>
    <property type="match status" value="1"/>
</dbReference>
<dbReference type="STRING" id="1494590.ATN84_16695"/>
<keyword evidence="2" id="KW-0238">DNA-binding</keyword>
<dbReference type="CDD" id="cd07377">
    <property type="entry name" value="WHTH_GntR"/>
    <property type="match status" value="1"/>
</dbReference>
<dbReference type="Gene3D" id="1.10.10.10">
    <property type="entry name" value="Winged helix-like DNA-binding domain superfamily/Winged helix DNA-binding domain"/>
    <property type="match status" value="1"/>
</dbReference>
<dbReference type="PANTHER" id="PTHR43537:SF41">
    <property type="entry name" value="TRANSCRIPTIONAL REGULATORY PROTEIN"/>
    <property type="match status" value="1"/>
</dbReference>
<dbReference type="Pfam" id="PF07729">
    <property type="entry name" value="FCD"/>
    <property type="match status" value="1"/>
</dbReference>